<dbReference type="AlphaFoldDB" id="A0A210PTU7"/>
<keyword evidence="2" id="KW-1185">Reference proteome</keyword>
<dbReference type="PANTHER" id="PTHR19963:SF30">
    <property type="entry name" value="ENDONUCLEASE_EXONUCLEASE_PHOSPHATASE DOMAIN-CONTAINING PROTEIN"/>
    <property type="match status" value="1"/>
</dbReference>
<evidence type="ECO:0000313" key="2">
    <source>
        <dbReference type="Proteomes" id="UP000242188"/>
    </source>
</evidence>
<evidence type="ECO:0000313" key="1">
    <source>
        <dbReference type="EMBL" id="OWF39876.1"/>
    </source>
</evidence>
<gene>
    <name evidence="1" type="ORF">KP79_PYT25154</name>
</gene>
<dbReference type="Proteomes" id="UP000242188">
    <property type="component" value="Unassembled WGS sequence"/>
</dbReference>
<comment type="caution">
    <text evidence="1">The sequence shown here is derived from an EMBL/GenBank/DDBJ whole genome shotgun (WGS) entry which is preliminary data.</text>
</comment>
<name>A0A210PTU7_MIZYE</name>
<sequence length="165" mass="19360">MNKKTLDSLVEFVRYWSTERAEMYRARLKTRGRGKNESLSEVAQSIRILSRQAYPTADANYTSILALDHLIDLLQDSEMRLRVREIPPKTINEAETHAIRLEAHRLADRHRGKSVHQVCQEEPRRVPVNQLQSIRWTTIRGYKLTTDRKDHDRNIQNCSQSHESI</sequence>
<proteinExistence type="predicted"/>
<dbReference type="EMBL" id="NEDP02005501">
    <property type="protein sequence ID" value="OWF39876.1"/>
    <property type="molecule type" value="Genomic_DNA"/>
</dbReference>
<reference evidence="1 2" key="1">
    <citation type="journal article" date="2017" name="Nat. Ecol. Evol.">
        <title>Scallop genome provides insights into evolution of bilaterian karyotype and development.</title>
        <authorList>
            <person name="Wang S."/>
            <person name="Zhang J."/>
            <person name="Jiao W."/>
            <person name="Li J."/>
            <person name="Xun X."/>
            <person name="Sun Y."/>
            <person name="Guo X."/>
            <person name="Huan P."/>
            <person name="Dong B."/>
            <person name="Zhang L."/>
            <person name="Hu X."/>
            <person name="Sun X."/>
            <person name="Wang J."/>
            <person name="Zhao C."/>
            <person name="Wang Y."/>
            <person name="Wang D."/>
            <person name="Huang X."/>
            <person name="Wang R."/>
            <person name="Lv J."/>
            <person name="Li Y."/>
            <person name="Zhang Z."/>
            <person name="Liu B."/>
            <person name="Lu W."/>
            <person name="Hui Y."/>
            <person name="Liang J."/>
            <person name="Zhou Z."/>
            <person name="Hou R."/>
            <person name="Li X."/>
            <person name="Liu Y."/>
            <person name="Li H."/>
            <person name="Ning X."/>
            <person name="Lin Y."/>
            <person name="Zhao L."/>
            <person name="Xing Q."/>
            <person name="Dou J."/>
            <person name="Li Y."/>
            <person name="Mao J."/>
            <person name="Guo H."/>
            <person name="Dou H."/>
            <person name="Li T."/>
            <person name="Mu C."/>
            <person name="Jiang W."/>
            <person name="Fu Q."/>
            <person name="Fu X."/>
            <person name="Miao Y."/>
            <person name="Liu J."/>
            <person name="Yu Q."/>
            <person name="Li R."/>
            <person name="Liao H."/>
            <person name="Li X."/>
            <person name="Kong Y."/>
            <person name="Jiang Z."/>
            <person name="Chourrout D."/>
            <person name="Li R."/>
            <person name="Bao Z."/>
        </authorList>
    </citation>
    <scope>NUCLEOTIDE SEQUENCE [LARGE SCALE GENOMIC DNA]</scope>
    <source>
        <strain evidence="1 2">PY_sf001</strain>
    </source>
</reference>
<organism evidence="1 2">
    <name type="scientific">Mizuhopecten yessoensis</name>
    <name type="common">Japanese scallop</name>
    <name type="synonym">Patinopecten yessoensis</name>
    <dbReference type="NCBI Taxonomy" id="6573"/>
    <lineage>
        <taxon>Eukaryota</taxon>
        <taxon>Metazoa</taxon>
        <taxon>Spiralia</taxon>
        <taxon>Lophotrochozoa</taxon>
        <taxon>Mollusca</taxon>
        <taxon>Bivalvia</taxon>
        <taxon>Autobranchia</taxon>
        <taxon>Pteriomorphia</taxon>
        <taxon>Pectinida</taxon>
        <taxon>Pectinoidea</taxon>
        <taxon>Pectinidae</taxon>
        <taxon>Mizuhopecten</taxon>
    </lineage>
</organism>
<dbReference type="PANTHER" id="PTHR19963">
    <property type="entry name" value="CCHC-TYPE DOMAIN-CONTAINING PROTEIN"/>
    <property type="match status" value="1"/>
</dbReference>
<protein>
    <submittedName>
        <fullName evidence="1">Uncharacterized protein</fullName>
    </submittedName>
</protein>
<accession>A0A210PTU7</accession>